<feature type="domain" description="Glycosyltransferase family 28 N-terminal" evidence="11">
    <location>
        <begin position="7"/>
        <end position="147"/>
    </location>
</feature>
<evidence type="ECO:0000259" key="11">
    <source>
        <dbReference type="Pfam" id="PF03033"/>
    </source>
</evidence>
<dbReference type="SUPFAM" id="SSF53756">
    <property type="entry name" value="UDP-Glycosyltransferase/glycogen phosphorylase"/>
    <property type="match status" value="1"/>
</dbReference>
<dbReference type="GO" id="GO:0008360">
    <property type="term" value="P:regulation of cell shape"/>
    <property type="evidence" value="ECO:0007669"/>
    <property type="project" value="UniProtKB-KW"/>
</dbReference>
<comment type="subcellular location">
    <subcellularLocation>
        <location evidence="10">Cell membrane</location>
        <topology evidence="10">Peripheral membrane protein</topology>
        <orientation evidence="10">Cytoplasmic side</orientation>
    </subcellularLocation>
</comment>
<keyword evidence="5 10" id="KW-0133">Cell shape</keyword>
<keyword evidence="9 10" id="KW-0961">Cell wall biogenesis/degradation</keyword>
<dbReference type="PANTHER" id="PTHR21015">
    <property type="entry name" value="UDP-N-ACETYLGLUCOSAMINE--N-ACETYLMURAMYL-(PENTAPEPTIDE) PYROPHOSPHORYL-UNDECAPRENOL N-ACETYLGLUCOSAMINE TRANSFERASE 1"/>
    <property type="match status" value="1"/>
</dbReference>
<keyword evidence="4 10" id="KW-0808">Transferase</keyword>
<dbReference type="AlphaFoldDB" id="A0A975BAL9"/>
<evidence type="ECO:0000256" key="10">
    <source>
        <dbReference type="HAMAP-Rule" id="MF_00033"/>
    </source>
</evidence>
<dbReference type="NCBIfam" id="TIGR01133">
    <property type="entry name" value="murG"/>
    <property type="match status" value="1"/>
</dbReference>
<dbReference type="RefSeq" id="WP_207688046.1">
    <property type="nucleotide sequence ID" value="NZ_CP061799.1"/>
</dbReference>
<dbReference type="Pfam" id="PF04101">
    <property type="entry name" value="Glyco_tran_28_C"/>
    <property type="match status" value="1"/>
</dbReference>
<comment type="function">
    <text evidence="10">Cell wall formation. Catalyzes the transfer of a GlcNAc subunit on undecaprenyl-pyrophosphoryl-MurNAc-pentapeptide (lipid intermediate I) to form undecaprenyl-pyrophosphoryl-MurNAc-(pentapeptide)GlcNAc (lipid intermediate II).</text>
</comment>
<dbReference type="Proteomes" id="UP000663720">
    <property type="component" value="Chromosome"/>
</dbReference>
<dbReference type="GO" id="GO:0051301">
    <property type="term" value="P:cell division"/>
    <property type="evidence" value="ECO:0007669"/>
    <property type="project" value="UniProtKB-KW"/>
</dbReference>
<keyword evidence="1 10" id="KW-1003">Cell membrane</keyword>
<dbReference type="HAMAP" id="MF_00033">
    <property type="entry name" value="MurG"/>
    <property type="match status" value="1"/>
</dbReference>
<keyword evidence="6 10" id="KW-0573">Peptidoglycan synthesis</keyword>
<evidence type="ECO:0000313" key="14">
    <source>
        <dbReference type="Proteomes" id="UP000663720"/>
    </source>
</evidence>
<keyword evidence="8 10" id="KW-0131">Cell cycle</keyword>
<protein>
    <recommendedName>
        <fullName evidence="10">UDP-N-acetylglucosamine--N-acetylmuramyl-(pentapeptide) pyrophosphoryl-undecaprenol N-acetylglucosamine transferase</fullName>
        <ecNumber evidence="10">2.4.1.227</ecNumber>
    </recommendedName>
    <alternativeName>
        <fullName evidence="10">Undecaprenyl-PP-MurNAc-pentapeptide-UDPGlcNAc GlcNAc transferase</fullName>
    </alternativeName>
</protein>
<dbReference type="Pfam" id="PF03033">
    <property type="entry name" value="Glyco_transf_28"/>
    <property type="match status" value="1"/>
</dbReference>
<dbReference type="EC" id="2.4.1.227" evidence="10"/>
<dbReference type="InterPro" id="IPR004276">
    <property type="entry name" value="GlycoTrans_28_N"/>
</dbReference>
<dbReference type="Gene3D" id="3.40.50.2000">
    <property type="entry name" value="Glycogen Phosphorylase B"/>
    <property type="match status" value="2"/>
</dbReference>
<comment type="pathway">
    <text evidence="10">Cell wall biogenesis; peptidoglycan biosynthesis.</text>
</comment>
<gene>
    <name evidence="10 13" type="primary">murG</name>
    <name evidence="13" type="ORF">dnl_44480</name>
</gene>
<name>A0A975BAL9_9BACT</name>
<accession>A0A975BAL9</accession>
<dbReference type="GO" id="GO:0071555">
    <property type="term" value="P:cell wall organization"/>
    <property type="evidence" value="ECO:0007669"/>
    <property type="project" value="UniProtKB-KW"/>
</dbReference>
<dbReference type="GO" id="GO:0009252">
    <property type="term" value="P:peptidoglycan biosynthetic process"/>
    <property type="evidence" value="ECO:0007669"/>
    <property type="project" value="UniProtKB-UniRule"/>
</dbReference>
<evidence type="ECO:0000256" key="9">
    <source>
        <dbReference type="ARBA" id="ARBA00023316"/>
    </source>
</evidence>
<evidence type="ECO:0000256" key="7">
    <source>
        <dbReference type="ARBA" id="ARBA00023136"/>
    </source>
</evidence>
<evidence type="ECO:0000256" key="8">
    <source>
        <dbReference type="ARBA" id="ARBA00023306"/>
    </source>
</evidence>
<dbReference type="GO" id="GO:0005975">
    <property type="term" value="P:carbohydrate metabolic process"/>
    <property type="evidence" value="ECO:0007669"/>
    <property type="project" value="InterPro"/>
</dbReference>
<sequence length="366" mass="39872">MSRPVKIIIAGGGTGGHLFPGIAIADEFMAANPKNQVLFIGTDRTFEINALAKAGYMHQKITARGIKGLGIINGLKTMSMIPIGILEALDIIKSFKPDLVIGVGGYSSGTVVLAAILLGVKTAVHEQNSIPGITNRILSRLTNRVYISFADTKIRADKKKILLTGNPVRQEILRSVNREQGAENREKLFTVLIIGGSQGARSINMAVIKALSYIENIDKIHFIHQTGERDWEIVKNTYEKQNILCNVKSFFNNMALLYNQADLLICRSGATTIAEITGIGKPAVFIPFPFAADDHQTLNAQSLKKAGAADMINEKQLSPEKLAEKINYYMANPGALNKMSYNAKKQGRPDAAQAIIKDCHDLLTAN</sequence>
<feature type="domain" description="Glycosyl transferase family 28 C-terminal" evidence="12">
    <location>
        <begin position="190"/>
        <end position="354"/>
    </location>
</feature>
<dbReference type="EMBL" id="CP061799">
    <property type="protein sequence ID" value="QTA82084.1"/>
    <property type="molecule type" value="Genomic_DNA"/>
</dbReference>
<feature type="binding site" evidence="10">
    <location>
        <position position="197"/>
    </location>
    <ligand>
        <name>UDP-N-acetyl-alpha-D-glucosamine</name>
        <dbReference type="ChEBI" id="CHEBI:57705"/>
    </ligand>
</feature>
<dbReference type="InterPro" id="IPR006009">
    <property type="entry name" value="GlcNAc_MurG"/>
</dbReference>
<comment type="caution">
    <text evidence="10">Lacks conserved residue(s) required for the propagation of feature annotation.</text>
</comment>
<dbReference type="InterPro" id="IPR007235">
    <property type="entry name" value="Glyco_trans_28_C"/>
</dbReference>
<organism evidence="13 14">
    <name type="scientific">Desulfonema limicola</name>
    <dbReference type="NCBI Taxonomy" id="45656"/>
    <lineage>
        <taxon>Bacteria</taxon>
        <taxon>Pseudomonadati</taxon>
        <taxon>Thermodesulfobacteriota</taxon>
        <taxon>Desulfobacteria</taxon>
        <taxon>Desulfobacterales</taxon>
        <taxon>Desulfococcaceae</taxon>
        <taxon>Desulfonema</taxon>
    </lineage>
</organism>
<evidence type="ECO:0000256" key="2">
    <source>
        <dbReference type="ARBA" id="ARBA00022618"/>
    </source>
</evidence>
<feature type="binding site" evidence="10">
    <location>
        <begin position="14"/>
        <end position="16"/>
    </location>
    <ligand>
        <name>UDP-N-acetyl-alpha-D-glucosamine</name>
        <dbReference type="ChEBI" id="CHEBI:57705"/>
    </ligand>
</feature>
<keyword evidence="14" id="KW-1185">Reference proteome</keyword>
<evidence type="ECO:0000256" key="1">
    <source>
        <dbReference type="ARBA" id="ARBA00022475"/>
    </source>
</evidence>
<evidence type="ECO:0000256" key="5">
    <source>
        <dbReference type="ARBA" id="ARBA00022960"/>
    </source>
</evidence>
<proteinExistence type="inferred from homology"/>
<evidence type="ECO:0000256" key="6">
    <source>
        <dbReference type="ARBA" id="ARBA00022984"/>
    </source>
</evidence>
<comment type="catalytic activity">
    <reaction evidence="10">
        <text>di-trans,octa-cis-undecaprenyl diphospho-N-acetyl-alpha-D-muramoyl-L-alanyl-D-glutamyl-meso-2,6-diaminopimeloyl-D-alanyl-D-alanine + UDP-N-acetyl-alpha-D-glucosamine = di-trans,octa-cis-undecaprenyl diphospho-[N-acetyl-alpha-D-glucosaminyl-(1-&gt;4)]-N-acetyl-alpha-D-muramoyl-L-alanyl-D-glutamyl-meso-2,6-diaminopimeloyl-D-alanyl-D-alanine + UDP + H(+)</text>
        <dbReference type="Rhea" id="RHEA:31227"/>
        <dbReference type="ChEBI" id="CHEBI:15378"/>
        <dbReference type="ChEBI" id="CHEBI:57705"/>
        <dbReference type="ChEBI" id="CHEBI:58223"/>
        <dbReference type="ChEBI" id="CHEBI:61387"/>
        <dbReference type="ChEBI" id="CHEBI:61388"/>
        <dbReference type="EC" id="2.4.1.227"/>
    </reaction>
</comment>
<dbReference type="GO" id="GO:0050511">
    <property type="term" value="F:undecaprenyldiphospho-muramoylpentapeptide beta-N-acetylglucosaminyltransferase activity"/>
    <property type="evidence" value="ECO:0007669"/>
    <property type="project" value="UniProtKB-UniRule"/>
</dbReference>
<evidence type="ECO:0000259" key="12">
    <source>
        <dbReference type="Pfam" id="PF04101"/>
    </source>
</evidence>
<dbReference type="CDD" id="cd03785">
    <property type="entry name" value="GT28_MurG"/>
    <property type="match status" value="1"/>
</dbReference>
<comment type="similarity">
    <text evidence="10">Belongs to the glycosyltransferase 28 family. MurG subfamily.</text>
</comment>
<evidence type="ECO:0000256" key="4">
    <source>
        <dbReference type="ARBA" id="ARBA00022679"/>
    </source>
</evidence>
<keyword evidence="3 10" id="KW-0328">Glycosyltransferase</keyword>
<feature type="binding site" evidence="10">
    <location>
        <position position="128"/>
    </location>
    <ligand>
        <name>UDP-N-acetyl-alpha-D-glucosamine</name>
        <dbReference type="ChEBI" id="CHEBI:57705"/>
    </ligand>
</feature>
<evidence type="ECO:0000313" key="13">
    <source>
        <dbReference type="EMBL" id="QTA82084.1"/>
    </source>
</evidence>
<feature type="binding site" evidence="10">
    <location>
        <position position="169"/>
    </location>
    <ligand>
        <name>UDP-N-acetyl-alpha-D-glucosamine</name>
        <dbReference type="ChEBI" id="CHEBI:57705"/>
    </ligand>
</feature>
<reference evidence="13" key="1">
    <citation type="journal article" date="2021" name="Microb. Physiol.">
        <title>Proteogenomic Insights into the Physiology of Marine, Sulfate-Reducing, Filamentous Desulfonema limicola and Desulfonema magnum.</title>
        <authorList>
            <person name="Schnaars V."/>
            <person name="Wohlbrand L."/>
            <person name="Scheve S."/>
            <person name="Hinrichs C."/>
            <person name="Reinhardt R."/>
            <person name="Rabus R."/>
        </authorList>
    </citation>
    <scope>NUCLEOTIDE SEQUENCE</scope>
    <source>
        <strain evidence="13">5ac10</strain>
    </source>
</reference>
<keyword evidence="2 10" id="KW-0132">Cell division</keyword>
<feature type="binding site" evidence="10">
    <location>
        <position position="296"/>
    </location>
    <ligand>
        <name>UDP-N-acetyl-alpha-D-glucosamine</name>
        <dbReference type="ChEBI" id="CHEBI:57705"/>
    </ligand>
</feature>
<dbReference type="GO" id="GO:0005886">
    <property type="term" value="C:plasma membrane"/>
    <property type="evidence" value="ECO:0007669"/>
    <property type="project" value="UniProtKB-SubCell"/>
</dbReference>
<keyword evidence="7 10" id="KW-0472">Membrane</keyword>
<dbReference type="PANTHER" id="PTHR21015:SF22">
    <property type="entry name" value="GLYCOSYLTRANSFERASE"/>
    <property type="match status" value="1"/>
</dbReference>
<evidence type="ECO:0000256" key="3">
    <source>
        <dbReference type="ARBA" id="ARBA00022676"/>
    </source>
</evidence>
<dbReference type="KEGG" id="dli:dnl_44480"/>